<dbReference type="GO" id="GO:0005737">
    <property type="term" value="C:cytoplasm"/>
    <property type="evidence" value="ECO:0007669"/>
    <property type="project" value="TreeGrafter"/>
</dbReference>
<dbReference type="Gene3D" id="3.40.50.300">
    <property type="entry name" value="P-loop containing nucleotide triphosphate hydrolases"/>
    <property type="match status" value="1"/>
</dbReference>
<dbReference type="Ensembl" id="ENSEBUT00000003105.1">
    <property type="protein sequence ID" value="ENSEBUP00000002745.1"/>
    <property type="gene ID" value="ENSEBUG00000002083.1"/>
</dbReference>
<dbReference type="InterPro" id="IPR022812">
    <property type="entry name" value="Dynamin"/>
</dbReference>
<evidence type="ECO:0000256" key="1">
    <source>
        <dbReference type="ARBA" id="ARBA00022741"/>
    </source>
</evidence>
<dbReference type="InterPro" id="IPR020850">
    <property type="entry name" value="GED_dom"/>
</dbReference>
<dbReference type="Pfam" id="PF00350">
    <property type="entry name" value="Dynamin_N"/>
    <property type="match status" value="1"/>
</dbReference>
<evidence type="ECO:0000259" key="6">
    <source>
        <dbReference type="PROSITE" id="PS51718"/>
    </source>
</evidence>
<dbReference type="Proteomes" id="UP000694388">
    <property type="component" value="Unplaced"/>
</dbReference>
<proteinExistence type="inferred from homology"/>
<evidence type="ECO:0000313" key="7">
    <source>
        <dbReference type="Ensembl" id="ENSEBUP00000002745.1"/>
    </source>
</evidence>
<dbReference type="PROSITE" id="PS51388">
    <property type="entry name" value="GED"/>
    <property type="match status" value="1"/>
</dbReference>
<dbReference type="GO" id="GO:0003924">
    <property type="term" value="F:GTPase activity"/>
    <property type="evidence" value="ECO:0007669"/>
    <property type="project" value="InterPro"/>
</dbReference>
<feature type="domain" description="GED" evidence="5">
    <location>
        <begin position="627"/>
        <end position="717"/>
    </location>
</feature>
<evidence type="ECO:0000256" key="2">
    <source>
        <dbReference type="ARBA" id="ARBA00023134"/>
    </source>
</evidence>
<feature type="region of interest" description="Disordered" evidence="4">
    <location>
        <begin position="1"/>
        <end position="57"/>
    </location>
</feature>
<reference evidence="7" key="1">
    <citation type="submission" date="2025-05" db="UniProtKB">
        <authorList>
            <consortium name="Ensembl"/>
        </authorList>
    </citation>
    <scope>IDENTIFICATION</scope>
</reference>
<keyword evidence="2 3" id="KW-0342">GTP-binding</keyword>
<evidence type="ECO:0000259" key="5">
    <source>
        <dbReference type="PROSITE" id="PS51388"/>
    </source>
</evidence>
<dbReference type="GO" id="GO:0098793">
    <property type="term" value="C:presynapse"/>
    <property type="evidence" value="ECO:0007669"/>
    <property type="project" value="GOC"/>
</dbReference>
<dbReference type="Pfam" id="PF01031">
    <property type="entry name" value="Dynamin_M"/>
    <property type="match status" value="1"/>
</dbReference>
<dbReference type="SUPFAM" id="SSF52540">
    <property type="entry name" value="P-loop containing nucleoside triphosphate hydrolases"/>
    <property type="match status" value="1"/>
</dbReference>
<dbReference type="GO" id="GO:0005874">
    <property type="term" value="C:microtubule"/>
    <property type="evidence" value="ECO:0007669"/>
    <property type="project" value="TreeGrafter"/>
</dbReference>
<name>A0A8C4N7Y8_EPTBU</name>
<keyword evidence="8" id="KW-1185">Reference proteome</keyword>
<dbReference type="PRINTS" id="PR00195">
    <property type="entry name" value="DYNAMIN"/>
</dbReference>
<accession>A0A8C4N7Y8</accession>
<feature type="domain" description="Dynamin-type G" evidence="6">
    <location>
        <begin position="106"/>
        <end position="379"/>
    </location>
</feature>
<dbReference type="InterPro" id="IPR045063">
    <property type="entry name" value="Dynamin_N"/>
</dbReference>
<dbReference type="PROSITE" id="PS51718">
    <property type="entry name" value="G_DYNAMIN_2"/>
    <property type="match status" value="1"/>
</dbReference>
<dbReference type="GO" id="GO:0008017">
    <property type="term" value="F:microtubule binding"/>
    <property type="evidence" value="ECO:0007669"/>
    <property type="project" value="TreeGrafter"/>
</dbReference>
<dbReference type="Ensembl" id="ENSEBUT00000003146.1">
    <property type="protein sequence ID" value="ENSEBUP00000002785.1"/>
    <property type="gene ID" value="ENSEBUG00000002083.1"/>
</dbReference>
<dbReference type="PROSITE" id="PS00410">
    <property type="entry name" value="G_DYNAMIN_1"/>
    <property type="match status" value="1"/>
</dbReference>
<dbReference type="GO" id="GO:0016185">
    <property type="term" value="P:synaptic vesicle budding from presynaptic endocytic zone membrane"/>
    <property type="evidence" value="ECO:0007669"/>
    <property type="project" value="TreeGrafter"/>
</dbReference>
<evidence type="ECO:0000256" key="3">
    <source>
        <dbReference type="RuleBase" id="RU003932"/>
    </source>
</evidence>
<organism evidence="7 8">
    <name type="scientific">Eptatretus burgeri</name>
    <name type="common">Inshore hagfish</name>
    <dbReference type="NCBI Taxonomy" id="7764"/>
    <lineage>
        <taxon>Eukaryota</taxon>
        <taxon>Metazoa</taxon>
        <taxon>Chordata</taxon>
        <taxon>Craniata</taxon>
        <taxon>Vertebrata</taxon>
        <taxon>Cyclostomata</taxon>
        <taxon>Myxini</taxon>
        <taxon>Myxiniformes</taxon>
        <taxon>Myxinidae</taxon>
        <taxon>Eptatretinae</taxon>
        <taxon>Eptatretus</taxon>
    </lineage>
</organism>
<dbReference type="SMART" id="SM00053">
    <property type="entry name" value="DYNc"/>
    <property type="match status" value="1"/>
</dbReference>
<dbReference type="GO" id="GO:0005525">
    <property type="term" value="F:GTP binding"/>
    <property type="evidence" value="ECO:0007669"/>
    <property type="project" value="UniProtKB-KW"/>
</dbReference>
<keyword evidence="1 3" id="KW-0547">Nucleotide-binding</keyword>
<dbReference type="InterPro" id="IPR000375">
    <property type="entry name" value="Dynamin_stalk"/>
</dbReference>
<evidence type="ECO:0000256" key="4">
    <source>
        <dbReference type="SAM" id="MobiDB-lite"/>
    </source>
</evidence>
<dbReference type="PANTHER" id="PTHR11566:SF231">
    <property type="entry name" value="INTERFERON-INDUCED GTP-BINDING PROTEIN MX"/>
    <property type="match status" value="1"/>
</dbReference>
<dbReference type="GO" id="GO:0005886">
    <property type="term" value="C:plasma membrane"/>
    <property type="evidence" value="ECO:0007669"/>
    <property type="project" value="TreeGrafter"/>
</dbReference>
<dbReference type="InterPro" id="IPR027417">
    <property type="entry name" value="P-loop_NTPase"/>
</dbReference>
<dbReference type="CDD" id="cd08771">
    <property type="entry name" value="DLP_1"/>
    <property type="match status" value="1"/>
</dbReference>
<dbReference type="InterPro" id="IPR001401">
    <property type="entry name" value="Dynamin_GTPase"/>
</dbReference>
<dbReference type="AlphaFoldDB" id="A0A8C4N7Y8"/>
<evidence type="ECO:0000313" key="8">
    <source>
        <dbReference type="Proteomes" id="UP000694388"/>
    </source>
</evidence>
<dbReference type="InterPro" id="IPR019762">
    <property type="entry name" value="Dynamin_GTPase_CS"/>
</dbReference>
<dbReference type="Gene3D" id="1.20.120.1240">
    <property type="entry name" value="Dynamin, middle domain"/>
    <property type="match status" value="1"/>
</dbReference>
<comment type="similarity">
    <text evidence="3">Belongs to the TRAFAC class dynamin-like GTPase superfamily. Dynamin/Fzo/YdjA family.</text>
</comment>
<protein>
    <submittedName>
        <fullName evidence="7">Uncharacterized protein</fullName>
    </submittedName>
</protein>
<dbReference type="InterPro" id="IPR030381">
    <property type="entry name" value="G_DYNAMIN_dom"/>
</dbReference>
<dbReference type="GO" id="GO:0031623">
    <property type="term" value="P:receptor internalization"/>
    <property type="evidence" value="ECO:0007669"/>
    <property type="project" value="TreeGrafter"/>
</dbReference>
<dbReference type="Pfam" id="PF02212">
    <property type="entry name" value="GED"/>
    <property type="match status" value="1"/>
</dbReference>
<dbReference type="PANTHER" id="PTHR11566">
    <property type="entry name" value="DYNAMIN"/>
    <property type="match status" value="1"/>
</dbReference>
<dbReference type="Ensembl" id="ENSEBUT00000003089.1">
    <property type="protein sequence ID" value="ENSEBUP00000002730.1"/>
    <property type="gene ID" value="ENSEBUG00000002083.1"/>
</dbReference>
<dbReference type="SMART" id="SM00302">
    <property type="entry name" value="GED"/>
    <property type="match status" value="1"/>
</dbReference>
<dbReference type="GeneTree" id="ENSGT00940000164201"/>
<dbReference type="InterPro" id="IPR003130">
    <property type="entry name" value="GED"/>
</dbReference>
<sequence>MAFAHGQTESSSATGGCHPKVSAPAVEAGFSRDLKTVQKSVSKGQRRKMSKDKSSGLCENITAPMKDVTQQDEDTHNGMLNSSFEKKVRPFLDLIDNLRAVGVDQDVSLPTVAVIGDQSSGKSSVLESLSGVQLPRGSGIVTRCPLALKLKRGGLNWKCKMKYQTAEGQFEEDIMDPSDVGEAVLEAQRMLAGFQKGISKELITLEVESSCTPDLTLIDLPGIARIAVEGQPPDIEKKIKQLILSYIEREETIILVTIPCNVDIATTEALSMAQQCDPQGERTLGVLTKPDLMDPGTEFGAIRVLNNESIKLTKGYVMVKCRSQRDVEGNMTLEDAIEVEKSFFETHSVFKCIEGKCTTQVLANRLTTELVGQIKHLLPGLRKEVNRKFDETVEKLNKLPHAVPTEKKSQSFFINKLIAKYTADVESSALGDYHHVFKKNRMIYAKARRCFENWLRIVKDHEETWNNDLHHEVEMFMKENTGRELPGFVSYRTFENLARNHVTMLESPALGILKEVADMVPRIADALADDNLGFFPELTKSVKVTLEELKEKQHEEAKTLIQKIFKMESEIYTQDVLYSNYLDNEEYEEPGQTSPNFSHNMAFVKQIPPHLNVSKRDINSVKCKKDIEVMSKHLTAYVKIAQNRLCDYIPMAIRHHLLHEFSAQLQLELALLIQERNVDELMEEDPEHAAHRKHLCAKAKRLEEARRILLVPFASIPSAD</sequence>